<dbReference type="InterPro" id="IPR010652">
    <property type="entry name" value="DUF1232"/>
</dbReference>
<dbReference type="RefSeq" id="WP_149877349.1">
    <property type="nucleotide sequence ID" value="NZ_CAUAXJ010000013.1"/>
</dbReference>
<evidence type="ECO:0000256" key="1">
    <source>
        <dbReference type="ARBA" id="ARBA00004127"/>
    </source>
</evidence>
<organism evidence="6 9">
    <name type="scientific">Phascolarctobacterium faecium</name>
    <dbReference type="NCBI Taxonomy" id="33025"/>
    <lineage>
        <taxon>Bacteria</taxon>
        <taxon>Bacillati</taxon>
        <taxon>Bacillota</taxon>
        <taxon>Negativicutes</taxon>
        <taxon>Acidaminococcales</taxon>
        <taxon>Acidaminococcaceae</taxon>
        <taxon>Phascolarctobacterium</taxon>
    </lineage>
</organism>
<dbReference type="EMBL" id="WNBM01000002">
    <property type="protein sequence ID" value="MTT75520.1"/>
    <property type="molecule type" value="Genomic_DNA"/>
</dbReference>
<evidence type="ECO:0000256" key="3">
    <source>
        <dbReference type="ARBA" id="ARBA00022989"/>
    </source>
</evidence>
<keyword evidence="2" id="KW-0812">Transmembrane</keyword>
<comment type="subcellular location">
    <subcellularLocation>
        <location evidence="1">Endomembrane system</location>
        <topology evidence="1">Multi-pass membrane protein</topology>
    </subcellularLocation>
</comment>
<name>A0A7X2XF04_9FIRM</name>
<dbReference type="AlphaFoldDB" id="A0A7X2XF04"/>
<evidence type="ECO:0000313" key="7">
    <source>
        <dbReference type="EMBL" id="MTU03582.1"/>
    </source>
</evidence>
<evidence type="ECO:0000313" key="8">
    <source>
        <dbReference type="Proteomes" id="UP000443070"/>
    </source>
</evidence>
<evidence type="ECO:0000256" key="2">
    <source>
        <dbReference type="ARBA" id="ARBA00022692"/>
    </source>
</evidence>
<dbReference type="GO" id="GO:0012505">
    <property type="term" value="C:endomembrane system"/>
    <property type="evidence" value="ECO:0007669"/>
    <property type="project" value="UniProtKB-SubCell"/>
</dbReference>
<keyword evidence="4" id="KW-0472">Membrane</keyword>
<dbReference type="Proteomes" id="UP000443070">
    <property type="component" value="Unassembled WGS sequence"/>
</dbReference>
<evidence type="ECO:0000313" key="9">
    <source>
        <dbReference type="Proteomes" id="UP000484547"/>
    </source>
</evidence>
<evidence type="ECO:0000259" key="5">
    <source>
        <dbReference type="Pfam" id="PF06803"/>
    </source>
</evidence>
<sequence length="138" mass="15725">MTDKKQDEKSFDSSKINTQELQKYKQDYSEYSFKEKLRKYAKIIGVGAVYKVLQLWYVLQKPDVPLKQKALITGAIGYLIAPLDFIPDLTPVLGYSDDFVAITYALLQVQGYVDAEVKEKSKHFIEDIFGTDAASELD</sequence>
<dbReference type="OrthoDB" id="9800202at2"/>
<protein>
    <submittedName>
        <fullName evidence="6">DUF1232 domain-containing protein</fullName>
    </submittedName>
</protein>
<dbReference type="Pfam" id="PF06803">
    <property type="entry name" value="DUF1232"/>
    <property type="match status" value="1"/>
</dbReference>
<keyword evidence="8" id="KW-1185">Reference proteome</keyword>
<dbReference type="InterPro" id="IPR016983">
    <property type="entry name" value="UCP031804"/>
</dbReference>
<dbReference type="Proteomes" id="UP000484547">
    <property type="component" value="Unassembled WGS sequence"/>
</dbReference>
<gene>
    <name evidence="6" type="ORF">GMD11_04430</name>
    <name evidence="7" type="ORF">GMD18_04075</name>
</gene>
<accession>A0A7X2XF04</accession>
<keyword evidence="3" id="KW-1133">Transmembrane helix</keyword>
<feature type="domain" description="DUF1232" evidence="5">
    <location>
        <begin position="69"/>
        <end position="103"/>
    </location>
</feature>
<reference evidence="8 9" key="1">
    <citation type="journal article" date="2019" name="Nat. Med.">
        <title>A library of human gut bacterial isolates paired with longitudinal multiomics data enables mechanistic microbiome research.</title>
        <authorList>
            <person name="Poyet M."/>
            <person name="Groussin M."/>
            <person name="Gibbons S.M."/>
            <person name="Avila-Pacheco J."/>
            <person name="Jiang X."/>
            <person name="Kearney S.M."/>
            <person name="Perrotta A.R."/>
            <person name="Berdy B."/>
            <person name="Zhao S."/>
            <person name="Lieberman T.D."/>
            <person name="Swanson P.K."/>
            <person name="Smith M."/>
            <person name="Roesemann S."/>
            <person name="Alexander J.E."/>
            <person name="Rich S.A."/>
            <person name="Livny J."/>
            <person name="Vlamakis H."/>
            <person name="Clish C."/>
            <person name="Bullock K."/>
            <person name="Deik A."/>
            <person name="Scott J."/>
            <person name="Pierce K.A."/>
            <person name="Xavier R.J."/>
            <person name="Alm E.J."/>
        </authorList>
    </citation>
    <scope>NUCLEOTIDE SEQUENCE [LARGE SCALE GENOMIC DNA]</scope>
    <source>
        <strain evidence="6 9">BIOML-A13</strain>
        <strain evidence="7 8">BIOML-A3</strain>
    </source>
</reference>
<dbReference type="EMBL" id="WNBW01000002">
    <property type="protein sequence ID" value="MTU03582.1"/>
    <property type="molecule type" value="Genomic_DNA"/>
</dbReference>
<evidence type="ECO:0000313" key="6">
    <source>
        <dbReference type="EMBL" id="MTT75520.1"/>
    </source>
</evidence>
<comment type="caution">
    <text evidence="6">The sequence shown here is derived from an EMBL/GenBank/DDBJ whole genome shotgun (WGS) entry which is preliminary data.</text>
</comment>
<proteinExistence type="predicted"/>
<dbReference type="PIRSF" id="PIRSF031804">
    <property type="entry name" value="UCP031804"/>
    <property type="match status" value="1"/>
</dbReference>
<evidence type="ECO:0000256" key="4">
    <source>
        <dbReference type="ARBA" id="ARBA00023136"/>
    </source>
</evidence>